<evidence type="ECO:0008006" key="7">
    <source>
        <dbReference type="Google" id="ProtNLM"/>
    </source>
</evidence>
<dbReference type="InterPro" id="IPR043538">
    <property type="entry name" value="XYLT"/>
</dbReference>
<proteinExistence type="predicted"/>
<organism evidence="5 6">
    <name type="scientific">Aureimonas phyllosphaerae</name>
    <dbReference type="NCBI Taxonomy" id="1166078"/>
    <lineage>
        <taxon>Bacteria</taxon>
        <taxon>Pseudomonadati</taxon>
        <taxon>Pseudomonadota</taxon>
        <taxon>Alphaproteobacteria</taxon>
        <taxon>Hyphomicrobiales</taxon>
        <taxon>Aurantimonadaceae</taxon>
        <taxon>Aureimonas</taxon>
    </lineage>
</organism>
<evidence type="ECO:0000313" key="6">
    <source>
        <dbReference type="Proteomes" id="UP000531216"/>
    </source>
</evidence>
<dbReference type="GO" id="GO:0030158">
    <property type="term" value="F:protein xylosyltransferase activity"/>
    <property type="evidence" value="ECO:0007669"/>
    <property type="project" value="InterPro"/>
</dbReference>
<sequence length="324" mass="36681">MTPLFLVQSHNNPAQLVRLATLIRTTLPQSVVLFSHDVRAAPLDKDLFGKDDAILVTQGQGGRGDFAILDGYLDALRFLRREGIRYDWLTNLSAQDYPVHSLEGMVAVLAAAEDHDGFLHHFDALAQDPDAMAPMAWPAGHGYERYHFQYAKLKDRIGTPERAMLKIPRLLAERFPRGVRINTAYGLMVGRHAANAPFDESFRCHAGSYWHTIRARCAEYLLDFAQERPDVVAYFRKVLIPDESFIQTVLMNNPAFRFEPRNRRYFDMRGSRHGHPQLLTAETFDAYTDGRFFFARKFAPGAANAGLFDRLDRIARAPAASQVG</sequence>
<dbReference type="Proteomes" id="UP000531216">
    <property type="component" value="Unassembled WGS sequence"/>
</dbReference>
<evidence type="ECO:0000313" key="5">
    <source>
        <dbReference type="EMBL" id="MBB3938025.1"/>
    </source>
</evidence>
<keyword evidence="4" id="KW-1133">Transmembrane helix</keyword>
<dbReference type="GO" id="GO:0050650">
    <property type="term" value="P:chondroitin sulfate proteoglycan biosynthetic process"/>
    <property type="evidence" value="ECO:0007669"/>
    <property type="project" value="TreeGrafter"/>
</dbReference>
<comment type="caution">
    <text evidence="5">The sequence shown here is derived from an EMBL/GenBank/DDBJ whole genome shotgun (WGS) entry which is preliminary data.</text>
</comment>
<dbReference type="OrthoDB" id="7943907at2"/>
<name>A0A7W6FWK6_9HYPH</name>
<evidence type="ECO:0000256" key="1">
    <source>
        <dbReference type="ARBA" id="ARBA00004323"/>
    </source>
</evidence>
<comment type="subcellular location">
    <subcellularLocation>
        <location evidence="1">Golgi apparatus membrane</location>
        <topology evidence="1">Single-pass type II membrane protein</topology>
    </subcellularLocation>
</comment>
<dbReference type="PANTHER" id="PTHR46025:SF3">
    <property type="entry name" value="XYLOSYLTRANSFERASE OXT"/>
    <property type="match status" value="1"/>
</dbReference>
<keyword evidence="6" id="KW-1185">Reference proteome</keyword>
<evidence type="ECO:0000256" key="2">
    <source>
        <dbReference type="ARBA" id="ARBA00022692"/>
    </source>
</evidence>
<dbReference type="PANTHER" id="PTHR46025">
    <property type="entry name" value="XYLOSYLTRANSFERASE OXT"/>
    <property type="match status" value="1"/>
</dbReference>
<dbReference type="RefSeq" id="WP_090966094.1">
    <property type="nucleotide sequence ID" value="NZ_FOOA01000024.1"/>
</dbReference>
<reference evidence="5 6" key="1">
    <citation type="submission" date="2020-08" db="EMBL/GenBank/DDBJ databases">
        <title>Genomic Encyclopedia of Type Strains, Phase IV (KMG-IV): sequencing the most valuable type-strain genomes for metagenomic binning, comparative biology and taxonomic classification.</title>
        <authorList>
            <person name="Goeker M."/>
        </authorList>
    </citation>
    <scope>NUCLEOTIDE SEQUENCE [LARGE SCALE GENOMIC DNA]</scope>
    <source>
        <strain evidence="5 6">DSM 25024</strain>
    </source>
</reference>
<dbReference type="EMBL" id="JACIDO010000015">
    <property type="protein sequence ID" value="MBB3938025.1"/>
    <property type="molecule type" value="Genomic_DNA"/>
</dbReference>
<dbReference type="AlphaFoldDB" id="A0A7W6FWK6"/>
<gene>
    <name evidence="5" type="ORF">GGR05_004195</name>
</gene>
<evidence type="ECO:0000256" key="4">
    <source>
        <dbReference type="ARBA" id="ARBA00022989"/>
    </source>
</evidence>
<protein>
    <recommendedName>
        <fullName evidence="7">Core-2/I-Branching enzyme</fullName>
    </recommendedName>
</protein>
<keyword evidence="3" id="KW-0735">Signal-anchor</keyword>
<evidence type="ECO:0000256" key="3">
    <source>
        <dbReference type="ARBA" id="ARBA00022968"/>
    </source>
</evidence>
<keyword evidence="2" id="KW-0812">Transmembrane</keyword>
<dbReference type="GO" id="GO:0015012">
    <property type="term" value="P:heparan sulfate proteoglycan biosynthetic process"/>
    <property type="evidence" value="ECO:0007669"/>
    <property type="project" value="TreeGrafter"/>
</dbReference>
<accession>A0A7W6FWK6</accession>
<keyword evidence="4" id="KW-0472">Membrane</keyword>